<gene>
    <name evidence="2" type="ORF">D3875_03855</name>
</gene>
<feature type="compositionally biased region" description="Low complexity" evidence="1">
    <location>
        <begin position="74"/>
        <end position="84"/>
    </location>
</feature>
<dbReference type="AlphaFoldDB" id="A0A418VE88"/>
<evidence type="ECO:0000313" key="3">
    <source>
        <dbReference type="Proteomes" id="UP000286287"/>
    </source>
</evidence>
<feature type="region of interest" description="Disordered" evidence="1">
    <location>
        <begin position="74"/>
        <end position="95"/>
    </location>
</feature>
<protein>
    <submittedName>
        <fullName evidence="2">XRE family transcriptional regulator</fullName>
    </submittedName>
</protein>
<proteinExistence type="predicted"/>
<keyword evidence="3" id="KW-1185">Reference proteome</keyword>
<accession>A0A418VE88</accession>
<organism evidence="2 3">
    <name type="scientific">Deinococcus cavernae</name>
    <dbReference type="NCBI Taxonomy" id="2320857"/>
    <lineage>
        <taxon>Bacteria</taxon>
        <taxon>Thermotogati</taxon>
        <taxon>Deinococcota</taxon>
        <taxon>Deinococci</taxon>
        <taxon>Deinococcales</taxon>
        <taxon>Deinococcaceae</taxon>
        <taxon>Deinococcus</taxon>
    </lineage>
</organism>
<evidence type="ECO:0000313" key="2">
    <source>
        <dbReference type="EMBL" id="RJF74422.1"/>
    </source>
</evidence>
<name>A0A418VE88_9DEIO</name>
<dbReference type="SUPFAM" id="SSF47413">
    <property type="entry name" value="lambda repressor-like DNA-binding domains"/>
    <property type="match status" value="1"/>
</dbReference>
<dbReference type="Proteomes" id="UP000286287">
    <property type="component" value="Unassembled WGS sequence"/>
</dbReference>
<reference evidence="2 3" key="1">
    <citation type="submission" date="2018-09" db="EMBL/GenBank/DDBJ databases">
        <authorList>
            <person name="Zhu H."/>
        </authorList>
    </citation>
    <scope>NUCLEOTIDE SEQUENCE [LARGE SCALE GENOMIC DNA]</scope>
    <source>
        <strain evidence="2 3">K2S05-167</strain>
    </source>
</reference>
<sequence length="95" mass="10728">MIERRQINPEKVKHARERAGIGAYEAASAARISAPAYYRWEDVVKGPLRKFDFFALQDLARKLGCTVKDLTDPLDLPDFLPTEPRSLAPLSEELS</sequence>
<dbReference type="GO" id="GO:0003677">
    <property type="term" value="F:DNA binding"/>
    <property type="evidence" value="ECO:0007669"/>
    <property type="project" value="InterPro"/>
</dbReference>
<dbReference type="EMBL" id="QYUJ01000010">
    <property type="protein sequence ID" value="RJF74422.1"/>
    <property type="molecule type" value="Genomic_DNA"/>
</dbReference>
<comment type="caution">
    <text evidence="2">The sequence shown here is derived from an EMBL/GenBank/DDBJ whole genome shotgun (WGS) entry which is preliminary data.</text>
</comment>
<dbReference type="Gene3D" id="1.10.260.40">
    <property type="entry name" value="lambda repressor-like DNA-binding domains"/>
    <property type="match status" value="1"/>
</dbReference>
<dbReference type="InterPro" id="IPR010982">
    <property type="entry name" value="Lambda_DNA-bd_dom_sf"/>
</dbReference>
<evidence type="ECO:0000256" key="1">
    <source>
        <dbReference type="SAM" id="MobiDB-lite"/>
    </source>
</evidence>
<dbReference type="CDD" id="cd00093">
    <property type="entry name" value="HTH_XRE"/>
    <property type="match status" value="1"/>
</dbReference>
<dbReference type="InterPro" id="IPR001387">
    <property type="entry name" value="Cro/C1-type_HTH"/>
</dbReference>